<gene>
    <name evidence="6" type="ORF">ECRASSUSDP1_LOCUS24886</name>
</gene>
<sequence>MVDFTRELDGSQLLEFRVKDTGSGIKQEDQSKFFKLFGMLEDTNKVNPNRCGLGLTVSKKYIELLGGSITVDSVYGEGTEMFFTIASREIKQTQENNQLHLLNMSQADLRAAPILHYSDYRVNDEHSIGEDTINKCNLFTNNESKF</sequence>
<dbReference type="EC" id="2.7.13.3" evidence="2"/>
<dbReference type="InterPro" id="IPR003594">
    <property type="entry name" value="HATPase_dom"/>
</dbReference>
<evidence type="ECO:0000256" key="1">
    <source>
        <dbReference type="ARBA" id="ARBA00000085"/>
    </source>
</evidence>
<dbReference type="PRINTS" id="PR00344">
    <property type="entry name" value="BCTRLSENSOR"/>
</dbReference>
<comment type="catalytic activity">
    <reaction evidence="1">
        <text>ATP + protein L-histidine = ADP + protein N-phospho-L-histidine.</text>
        <dbReference type="EC" id="2.7.13.3"/>
    </reaction>
</comment>
<dbReference type="InterPro" id="IPR005467">
    <property type="entry name" value="His_kinase_dom"/>
</dbReference>
<comment type="caution">
    <text evidence="6">The sequence shown here is derived from an EMBL/GenBank/DDBJ whole genome shotgun (WGS) entry which is preliminary data.</text>
</comment>
<organism evidence="6 7">
    <name type="scientific">Euplotes crassus</name>
    <dbReference type="NCBI Taxonomy" id="5936"/>
    <lineage>
        <taxon>Eukaryota</taxon>
        <taxon>Sar</taxon>
        <taxon>Alveolata</taxon>
        <taxon>Ciliophora</taxon>
        <taxon>Intramacronucleata</taxon>
        <taxon>Spirotrichea</taxon>
        <taxon>Hypotrichia</taxon>
        <taxon>Euplotida</taxon>
        <taxon>Euplotidae</taxon>
        <taxon>Moneuplotes</taxon>
    </lineage>
</organism>
<dbReference type="EMBL" id="CAMPGE010025652">
    <property type="protein sequence ID" value="CAI2383387.1"/>
    <property type="molecule type" value="Genomic_DNA"/>
</dbReference>
<dbReference type="Pfam" id="PF02518">
    <property type="entry name" value="HATPase_c"/>
    <property type="match status" value="1"/>
</dbReference>
<dbReference type="PANTHER" id="PTHR43047">
    <property type="entry name" value="TWO-COMPONENT HISTIDINE PROTEIN KINASE"/>
    <property type="match status" value="1"/>
</dbReference>
<keyword evidence="4" id="KW-0418">Kinase</keyword>
<dbReference type="Proteomes" id="UP001295684">
    <property type="component" value="Unassembled WGS sequence"/>
</dbReference>
<proteinExistence type="predicted"/>
<dbReference type="AlphaFoldDB" id="A0AAD1Y5M1"/>
<dbReference type="GO" id="GO:0005886">
    <property type="term" value="C:plasma membrane"/>
    <property type="evidence" value="ECO:0007669"/>
    <property type="project" value="TreeGrafter"/>
</dbReference>
<evidence type="ECO:0000256" key="2">
    <source>
        <dbReference type="ARBA" id="ARBA00012438"/>
    </source>
</evidence>
<dbReference type="PANTHER" id="PTHR43047:SF72">
    <property type="entry name" value="OSMOSENSING HISTIDINE PROTEIN KINASE SLN1"/>
    <property type="match status" value="1"/>
</dbReference>
<dbReference type="InterPro" id="IPR036890">
    <property type="entry name" value="HATPase_C_sf"/>
</dbReference>
<evidence type="ECO:0000256" key="3">
    <source>
        <dbReference type="ARBA" id="ARBA00022679"/>
    </source>
</evidence>
<keyword evidence="7" id="KW-1185">Reference proteome</keyword>
<feature type="domain" description="Histidine kinase" evidence="5">
    <location>
        <begin position="1"/>
        <end position="89"/>
    </location>
</feature>
<dbReference type="SUPFAM" id="SSF55874">
    <property type="entry name" value="ATPase domain of HSP90 chaperone/DNA topoisomerase II/histidine kinase"/>
    <property type="match status" value="1"/>
</dbReference>
<keyword evidence="3" id="KW-0808">Transferase</keyword>
<accession>A0AAD1Y5M1</accession>
<dbReference type="PROSITE" id="PS50109">
    <property type="entry name" value="HIS_KIN"/>
    <property type="match status" value="1"/>
</dbReference>
<dbReference type="InterPro" id="IPR004358">
    <property type="entry name" value="Sig_transdc_His_kin-like_C"/>
</dbReference>
<protein>
    <recommendedName>
        <fullName evidence="2">histidine kinase</fullName>
        <ecNumber evidence="2">2.7.13.3</ecNumber>
    </recommendedName>
</protein>
<evidence type="ECO:0000313" key="7">
    <source>
        <dbReference type="Proteomes" id="UP001295684"/>
    </source>
</evidence>
<evidence type="ECO:0000313" key="6">
    <source>
        <dbReference type="EMBL" id="CAI2383387.1"/>
    </source>
</evidence>
<dbReference type="Gene3D" id="3.30.565.10">
    <property type="entry name" value="Histidine kinase-like ATPase, C-terminal domain"/>
    <property type="match status" value="1"/>
</dbReference>
<reference evidence="6" key="1">
    <citation type="submission" date="2023-07" db="EMBL/GenBank/DDBJ databases">
        <authorList>
            <consortium name="AG Swart"/>
            <person name="Singh M."/>
            <person name="Singh A."/>
            <person name="Seah K."/>
            <person name="Emmerich C."/>
        </authorList>
    </citation>
    <scope>NUCLEOTIDE SEQUENCE</scope>
    <source>
        <strain evidence="6">DP1</strain>
    </source>
</reference>
<evidence type="ECO:0000256" key="4">
    <source>
        <dbReference type="ARBA" id="ARBA00022777"/>
    </source>
</evidence>
<dbReference type="GO" id="GO:0009927">
    <property type="term" value="F:histidine phosphotransfer kinase activity"/>
    <property type="evidence" value="ECO:0007669"/>
    <property type="project" value="TreeGrafter"/>
</dbReference>
<evidence type="ECO:0000259" key="5">
    <source>
        <dbReference type="PROSITE" id="PS50109"/>
    </source>
</evidence>
<dbReference type="GO" id="GO:0000155">
    <property type="term" value="F:phosphorelay sensor kinase activity"/>
    <property type="evidence" value="ECO:0007669"/>
    <property type="project" value="TreeGrafter"/>
</dbReference>
<name>A0AAD1Y5M1_EUPCR</name>